<evidence type="ECO:0000256" key="5">
    <source>
        <dbReference type="SAM" id="MobiDB-lite"/>
    </source>
</evidence>
<reference evidence="6 7" key="1">
    <citation type="submission" date="2023-05" db="EMBL/GenBank/DDBJ databases">
        <title>B98-5 Cell Line De Novo Hybrid Assembly: An Optical Mapping Approach.</title>
        <authorList>
            <person name="Kananen K."/>
            <person name="Auerbach J.A."/>
            <person name="Kautto E."/>
            <person name="Blachly J.S."/>
        </authorList>
    </citation>
    <scope>NUCLEOTIDE SEQUENCE [LARGE SCALE GENOMIC DNA]</scope>
    <source>
        <strain evidence="6">B95-8</strain>
        <tissue evidence="6">Cell line</tissue>
    </source>
</reference>
<dbReference type="PANTHER" id="PTHR28610:SF1">
    <property type="entry name" value="DRAXIN"/>
    <property type="match status" value="1"/>
</dbReference>
<feature type="compositionally biased region" description="Polar residues" evidence="5">
    <location>
        <begin position="100"/>
        <end position="116"/>
    </location>
</feature>
<dbReference type="Pfam" id="PF15550">
    <property type="entry name" value="Draxin"/>
    <property type="match status" value="1"/>
</dbReference>
<feature type="compositionally biased region" description="Basic and acidic residues" evidence="5">
    <location>
        <begin position="151"/>
        <end position="160"/>
    </location>
</feature>
<dbReference type="Proteomes" id="UP001266305">
    <property type="component" value="Unassembled WGS sequence"/>
</dbReference>
<sequence length="256" mass="28040">MEAELGEATTDAERLEEVFPPYPPLGEKPMAGPAIHTAPMLFLALLLPLELSLAGALAPGTPAQNLPENHIDLPGPALWTPQASHHRRRGQSKKELGPSLPSQAQDGAVVTTTRQASRLPEAEERLPEQSPAGLLQDKDLLLGLALHYPEKENRPPGWERARKRSREHKRRRDRLRLHRGRALVRGPSSLMKKAELSEAQALDAAMEESSTSLAPTMFFLTTFEAAPATEESLILPITSLWPQVRGPQTASELKGP</sequence>
<evidence type="ECO:0000313" key="6">
    <source>
        <dbReference type="EMBL" id="KAK2105935.1"/>
    </source>
</evidence>
<evidence type="ECO:0000256" key="1">
    <source>
        <dbReference type="ARBA" id="ARBA00022473"/>
    </source>
</evidence>
<evidence type="ECO:0000256" key="4">
    <source>
        <dbReference type="ARBA" id="ARBA00023180"/>
    </source>
</evidence>
<feature type="compositionally biased region" description="Basic residues" evidence="5">
    <location>
        <begin position="161"/>
        <end position="173"/>
    </location>
</feature>
<dbReference type="PANTHER" id="PTHR28610">
    <property type="entry name" value="DRAXIN"/>
    <property type="match status" value="1"/>
</dbReference>
<feature type="region of interest" description="Disordered" evidence="5">
    <location>
        <begin position="151"/>
        <end position="173"/>
    </location>
</feature>
<keyword evidence="4" id="KW-0325">Glycoprotein</keyword>
<proteinExistence type="predicted"/>
<keyword evidence="3" id="KW-0732">Signal</keyword>
<protein>
    <recommendedName>
        <fullName evidence="8">Draxin</fullName>
    </recommendedName>
</protein>
<name>A0ABQ9V9B0_SAGOE</name>
<evidence type="ECO:0000256" key="2">
    <source>
        <dbReference type="ARBA" id="ARBA00022525"/>
    </source>
</evidence>
<keyword evidence="2" id="KW-0964">Secreted</keyword>
<keyword evidence="7" id="KW-1185">Reference proteome</keyword>
<comment type="caution">
    <text evidence="6">The sequence shown here is derived from an EMBL/GenBank/DDBJ whole genome shotgun (WGS) entry which is preliminary data.</text>
</comment>
<evidence type="ECO:0000313" key="7">
    <source>
        <dbReference type="Proteomes" id="UP001266305"/>
    </source>
</evidence>
<dbReference type="InterPro" id="IPR029094">
    <property type="entry name" value="Draxin"/>
</dbReference>
<gene>
    <name evidence="6" type="ORF">P7K49_015449</name>
</gene>
<evidence type="ECO:0000256" key="3">
    <source>
        <dbReference type="ARBA" id="ARBA00022729"/>
    </source>
</evidence>
<evidence type="ECO:0008006" key="8">
    <source>
        <dbReference type="Google" id="ProtNLM"/>
    </source>
</evidence>
<organism evidence="6 7">
    <name type="scientific">Saguinus oedipus</name>
    <name type="common">Cotton-top tamarin</name>
    <name type="synonym">Oedipomidas oedipus</name>
    <dbReference type="NCBI Taxonomy" id="9490"/>
    <lineage>
        <taxon>Eukaryota</taxon>
        <taxon>Metazoa</taxon>
        <taxon>Chordata</taxon>
        <taxon>Craniata</taxon>
        <taxon>Vertebrata</taxon>
        <taxon>Euteleostomi</taxon>
        <taxon>Mammalia</taxon>
        <taxon>Eutheria</taxon>
        <taxon>Euarchontoglires</taxon>
        <taxon>Primates</taxon>
        <taxon>Haplorrhini</taxon>
        <taxon>Platyrrhini</taxon>
        <taxon>Cebidae</taxon>
        <taxon>Callitrichinae</taxon>
        <taxon>Saguinus</taxon>
    </lineage>
</organism>
<accession>A0ABQ9V9B0</accession>
<feature type="region of interest" description="Disordered" evidence="5">
    <location>
        <begin position="65"/>
        <end position="134"/>
    </location>
</feature>
<keyword evidence="1" id="KW-0217">Developmental protein</keyword>
<dbReference type="EMBL" id="JASSZA010000007">
    <property type="protein sequence ID" value="KAK2105935.1"/>
    <property type="molecule type" value="Genomic_DNA"/>
</dbReference>